<gene>
    <name evidence="5" type="ORF">UR93_C0002G0038</name>
</gene>
<evidence type="ECO:0000313" key="6">
    <source>
        <dbReference type="Proteomes" id="UP000034316"/>
    </source>
</evidence>
<feature type="short sequence motif" description="Histidine triad motif" evidence="2 3">
    <location>
        <begin position="100"/>
        <end position="104"/>
    </location>
</feature>
<dbReference type="PANTHER" id="PTHR23089">
    <property type="entry name" value="HISTIDINE TRIAD HIT PROTEIN"/>
    <property type="match status" value="1"/>
</dbReference>
<evidence type="ECO:0000256" key="3">
    <source>
        <dbReference type="PROSITE-ProRule" id="PRU00464"/>
    </source>
</evidence>
<dbReference type="InterPro" id="IPR036265">
    <property type="entry name" value="HIT-like_sf"/>
</dbReference>
<dbReference type="GO" id="GO:0016787">
    <property type="term" value="F:hydrolase activity"/>
    <property type="evidence" value="ECO:0007669"/>
    <property type="project" value="UniProtKB-KW"/>
</dbReference>
<evidence type="ECO:0000313" key="5">
    <source>
        <dbReference type="EMBL" id="KKP89136.1"/>
    </source>
</evidence>
<evidence type="ECO:0000259" key="4">
    <source>
        <dbReference type="PROSITE" id="PS51084"/>
    </source>
</evidence>
<dbReference type="PROSITE" id="PS00892">
    <property type="entry name" value="HIT_1"/>
    <property type="match status" value="1"/>
</dbReference>
<keyword evidence="5" id="KW-0378">Hydrolase</keyword>
<dbReference type="Gene3D" id="3.30.428.10">
    <property type="entry name" value="HIT-like"/>
    <property type="match status" value="1"/>
</dbReference>
<dbReference type="EMBL" id="LBRB01000002">
    <property type="protein sequence ID" value="KKP89136.1"/>
    <property type="molecule type" value="Genomic_DNA"/>
</dbReference>
<dbReference type="InterPro" id="IPR011146">
    <property type="entry name" value="HIT-like"/>
</dbReference>
<name>A0A0G0DK09_9BACT</name>
<dbReference type="Proteomes" id="UP000034316">
    <property type="component" value="Unassembled WGS sequence"/>
</dbReference>
<dbReference type="PROSITE" id="PS51084">
    <property type="entry name" value="HIT_2"/>
    <property type="match status" value="1"/>
</dbReference>
<feature type="active site" description="Tele-AMP-histidine intermediate" evidence="1">
    <location>
        <position position="102"/>
    </location>
</feature>
<organism evidence="5 6">
    <name type="scientific">Berkelbacteria bacterium GW2011_GWA2_35_9</name>
    <dbReference type="NCBI Taxonomy" id="1618333"/>
    <lineage>
        <taxon>Bacteria</taxon>
        <taxon>Candidatus Berkelbacteria</taxon>
    </lineage>
</organism>
<proteinExistence type="predicted"/>
<dbReference type="CDD" id="cd01276">
    <property type="entry name" value="PKCI_related"/>
    <property type="match status" value="1"/>
</dbReference>
<protein>
    <submittedName>
        <fullName evidence="5">Diadenosine tetraphosphate (Ap4A) hydrolase</fullName>
    </submittedName>
</protein>
<dbReference type="InterPro" id="IPR019808">
    <property type="entry name" value="Histidine_triad_CS"/>
</dbReference>
<sequence length="117" mass="13133">MSECIFCKIANRLSGSDAEYHFEDDQISAFDDINPQAPIHILIVPKRHIPTIADIVDSDTELLGRMVRVASELAKSHHLNENGYRLVFNVKDHGGQVVDHIHLHLLGGRQLGKMNNN</sequence>
<dbReference type="SUPFAM" id="SSF54197">
    <property type="entry name" value="HIT-like"/>
    <property type="match status" value="1"/>
</dbReference>
<dbReference type="InterPro" id="IPR001310">
    <property type="entry name" value="Histidine_triad_HIT"/>
</dbReference>
<evidence type="ECO:0000256" key="1">
    <source>
        <dbReference type="PIRSR" id="PIRSR601310-1"/>
    </source>
</evidence>
<accession>A0A0G0DK09</accession>
<dbReference type="STRING" id="1618333.UR93_C0002G0038"/>
<comment type="caution">
    <text evidence="5">The sequence shown here is derived from an EMBL/GenBank/DDBJ whole genome shotgun (WGS) entry which is preliminary data.</text>
</comment>
<evidence type="ECO:0000256" key="2">
    <source>
        <dbReference type="PIRSR" id="PIRSR601310-3"/>
    </source>
</evidence>
<dbReference type="AlphaFoldDB" id="A0A0G0DK09"/>
<dbReference type="Pfam" id="PF01230">
    <property type="entry name" value="HIT"/>
    <property type="match status" value="1"/>
</dbReference>
<reference evidence="5 6" key="1">
    <citation type="journal article" date="2015" name="Nature">
        <title>rRNA introns, odd ribosomes, and small enigmatic genomes across a large radiation of phyla.</title>
        <authorList>
            <person name="Brown C.T."/>
            <person name="Hug L.A."/>
            <person name="Thomas B.C."/>
            <person name="Sharon I."/>
            <person name="Castelle C.J."/>
            <person name="Singh A."/>
            <person name="Wilkins M.J."/>
            <person name="Williams K.H."/>
            <person name="Banfield J.F."/>
        </authorList>
    </citation>
    <scope>NUCLEOTIDE SEQUENCE [LARGE SCALE GENOMIC DNA]</scope>
</reference>
<feature type="domain" description="HIT" evidence="4">
    <location>
        <begin position="5"/>
        <end position="116"/>
    </location>
</feature>